<evidence type="ECO:0000256" key="1">
    <source>
        <dbReference type="ARBA" id="ARBA00022722"/>
    </source>
</evidence>
<dbReference type="RefSeq" id="WP_084527140.1">
    <property type="nucleotide sequence ID" value="NZ_FQUP01000001.1"/>
</dbReference>
<proteinExistence type="inferred from homology"/>
<evidence type="ECO:0000313" key="7">
    <source>
        <dbReference type="EMBL" id="SHF04810.1"/>
    </source>
</evidence>
<keyword evidence="1" id="KW-0540">Nuclease</keyword>
<accession>A0A1M4YGE5</accession>
<dbReference type="GO" id="GO:0016787">
    <property type="term" value="F:hydrolase activity"/>
    <property type="evidence" value="ECO:0007669"/>
    <property type="project" value="UniProtKB-KW"/>
</dbReference>
<dbReference type="InterPro" id="IPR013087">
    <property type="entry name" value="Znf_C2H2_type"/>
</dbReference>
<feature type="compositionally biased region" description="Basic and acidic residues" evidence="5">
    <location>
        <begin position="114"/>
        <end position="124"/>
    </location>
</feature>
<dbReference type="STRING" id="1122133.SAMN02745157_1514"/>
<dbReference type="PANTHER" id="PTHR41286:SF1">
    <property type="entry name" value="HNH NUCLEASE YAJD-RELATED"/>
    <property type="match status" value="1"/>
</dbReference>
<sequence>MRSRREGVDCHLRSAEAKVYRAFYASPVWKALRAEALGRDLFTCQRCRCTLVQGKSRDRHTPTVHHIIPHKGDRALFFDLSNLESVCKGCHDKRIQIEETRGTVLGHDGNGRPVDPEHPWNRLR</sequence>
<protein>
    <recommendedName>
        <fullName evidence="4">Putative HNH nuclease YajD</fullName>
    </recommendedName>
</protein>
<dbReference type="Gene3D" id="1.10.30.50">
    <property type="match status" value="1"/>
</dbReference>
<evidence type="ECO:0000259" key="6">
    <source>
        <dbReference type="PROSITE" id="PS00028"/>
    </source>
</evidence>
<dbReference type="CDD" id="cd00085">
    <property type="entry name" value="HNHc"/>
    <property type="match status" value="1"/>
</dbReference>
<dbReference type="InterPro" id="IPR002711">
    <property type="entry name" value="HNH"/>
</dbReference>
<feature type="region of interest" description="Disordered" evidence="5">
    <location>
        <begin position="101"/>
        <end position="124"/>
    </location>
</feature>
<dbReference type="GO" id="GO:0005829">
    <property type="term" value="C:cytosol"/>
    <property type="evidence" value="ECO:0007669"/>
    <property type="project" value="TreeGrafter"/>
</dbReference>
<keyword evidence="2" id="KW-0378">Hydrolase</keyword>
<dbReference type="Pfam" id="PF01844">
    <property type="entry name" value="HNH"/>
    <property type="match status" value="1"/>
</dbReference>
<dbReference type="SMART" id="SM00507">
    <property type="entry name" value="HNHc"/>
    <property type="match status" value="1"/>
</dbReference>
<feature type="domain" description="C2H2-type" evidence="6">
    <location>
        <begin position="44"/>
        <end position="66"/>
    </location>
</feature>
<keyword evidence="8" id="KW-1185">Reference proteome</keyword>
<gene>
    <name evidence="7" type="ORF">SAMN02745157_1514</name>
</gene>
<dbReference type="InterPro" id="IPR003615">
    <property type="entry name" value="HNH_nuc"/>
</dbReference>
<dbReference type="AlphaFoldDB" id="A0A1M4YGE5"/>
<evidence type="ECO:0000256" key="3">
    <source>
        <dbReference type="ARBA" id="ARBA00038412"/>
    </source>
</evidence>
<evidence type="ECO:0000256" key="5">
    <source>
        <dbReference type="SAM" id="MobiDB-lite"/>
    </source>
</evidence>
<dbReference type="Proteomes" id="UP000184485">
    <property type="component" value="Unassembled WGS sequence"/>
</dbReference>
<name>A0A1M4YGE5_9HYPH</name>
<comment type="similarity">
    <text evidence="3">Belongs to the HNH nuclease family.</text>
</comment>
<keyword evidence="7" id="KW-0255">Endonuclease</keyword>
<dbReference type="PROSITE" id="PS00028">
    <property type="entry name" value="ZINC_FINGER_C2H2_1"/>
    <property type="match status" value="1"/>
</dbReference>
<evidence type="ECO:0000256" key="4">
    <source>
        <dbReference type="ARBA" id="ARBA00040194"/>
    </source>
</evidence>
<organism evidence="7 8">
    <name type="scientific">Kaistia soli DSM 19436</name>
    <dbReference type="NCBI Taxonomy" id="1122133"/>
    <lineage>
        <taxon>Bacteria</taxon>
        <taxon>Pseudomonadati</taxon>
        <taxon>Pseudomonadota</taxon>
        <taxon>Alphaproteobacteria</taxon>
        <taxon>Hyphomicrobiales</taxon>
        <taxon>Kaistiaceae</taxon>
        <taxon>Kaistia</taxon>
    </lineage>
</organism>
<dbReference type="EMBL" id="FQUP01000001">
    <property type="protein sequence ID" value="SHF04810.1"/>
    <property type="molecule type" value="Genomic_DNA"/>
</dbReference>
<evidence type="ECO:0000256" key="2">
    <source>
        <dbReference type="ARBA" id="ARBA00022801"/>
    </source>
</evidence>
<dbReference type="GO" id="GO:0008270">
    <property type="term" value="F:zinc ion binding"/>
    <property type="evidence" value="ECO:0007669"/>
    <property type="project" value="InterPro"/>
</dbReference>
<evidence type="ECO:0000313" key="8">
    <source>
        <dbReference type="Proteomes" id="UP000184485"/>
    </source>
</evidence>
<dbReference type="GO" id="GO:0003676">
    <property type="term" value="F:nucleic acid binding"/>
    <property type="evidence" value="ECO:0007669"/>
    <property type="project" value="InterPro"/>
</dbReference>
<dbReference type="OrthoDB" id="5292295at2"/>
<dbReference type="PANTHER" id="PTHR41286">
    <property type="entry name" value="HNH NUCLEASE YAJD-RELATED"/>
    <property type="match status" value="1"/>
</dbReference>
<reference evidence="7 8" key="1">
    <citation type="submission" date="2016-11" db="EMBL/GenBank/DDBJ databases">
        <authorList>
            <person name="Jaros S."/>
            <person name="Januszkiewicz K."/>
            <person name="Wedrychowicz H."/>
        </authorList>
    </citation>
    <scope>NUCLEOTIDE SEQUENCE [LARGE SCALE GENOMIC DNA]</scope>
    <source>
        <strain evidence="7 8">DSM 19436</strain>
    </source>
</reference>
<dbReference type="GO" id="GO:0004519">
    <property type="term" value="F:endonuclease activity"/>
    <property type="evidence" value="ECO:0007669"/>
    <property type="project" value="UniProtKB-KW"/>
</dbReference>